<comment type="caution">
    <text evidence="1">The sequence shown here is derived from an EMBL/GenBank/DDBJ whole genome shotgun (WGS) entry which is preliminary data.</text>
</comment>
<keyword evidence="2" id="KW-1185">Reference proteome</keyword>
<sequence>QELLVCGHLGVLDGIRGHARPATAVRRRAAVHPLQRARALLPPLPDQGHPPPGLLLPPRPLALLLGAPQPDADQRRRQDLRRAVHLHRVLLKVRPAQARAHRRHQARPPAPRGRALAVHICL</sequence>
<name>A0ACC1KQW5_9FUNG</name>
<gene>
    <name evidence="1" type="ORF">H4R21_005765</name>
</gene>
<evidence type="ECO:0000313" key="1">
    <source>
        <dbReference type="EMBL" id="KAJ2793758.1"/>
    </source>
</evidence>
<dbReference type="EMBL" id="JANBUN010002757">
    <property type="protein sequence ID" value="KAJ2793758.1"/>
    <property type="molecule type" value="Genomic_DNA"/>
</dbReference>
<feature type="non-terminal residue" evidence="1">
    <location>
        <position position="1"/>
    </location>
</feature>
<accession>A0ACC1KQW5</accession>
<feature type="non-terminal residue" evidence="1">
    <location>
        <position position="122"/>
    </location>
</feature>
<protein>
    <submittedName>
        <fullName evidence="1">Uncharacterized protein</fullName>
    </submittedName>
</protein>
<dbReference type="Proteomes" id="UP001140087">
    <property type="component" value="Unassembled WGS sequence"/>
</dbReference>
<proteinExistence type="predicted"/>
<evidence type="ECO:0000313" key="2">
    <source>
        <dbReference type="Proteomes" id="UP001140087"/>
    </source>
</evidence>
<reference evidence="1" key="1">
    <citation type="submission" date="2022-07" db="EMBL/GenBank/DDBJ databases">
        <title>Phylogenomic reconstructions and comparative analyses of Kickxellomycotina fungi.</title>
        <authorList>
            <person name="Reynolds N.K."/>
            <person name="Stajich J.E."/>
            <person name="Barry K."/>
            <person name="Grigoriev I.V."/>
            <person name="Crous P."/>
            <person name="Smith M.E."/>
        </authorList>
    </citation>
    <scope>NUCLEOTIDE SEQUENCE</scope>
    <source>
        <strain evidence="1">BCRC 34780</strain>
    </source>
</reference>
<organism evidence="1 2">
    <name type="scientific">Coemansia helicoidea</name>
    <dbReference type="NCBI Taxonomy" id="1286919"/>
    <lineage>
        <taxon>Eukaryota</taxon>
        <taxon>Fungi</taxon>
        <taxon>Fungi incertae sedis</taxon>
        <taxon>Zoopagomycota</taxon>
        <taxon>Kickxellomycotina</taxon>
        <taxon>Kickxellomycetes</taxon>
        <taxon>Kickxellales</taxon>
        <taxon>Kickxellaceae</taxon>
        <taxon>Coemansia</taxon>
    </lineage>
</organism>